<name>A0A8J3QBH2_9ACTN</name>
<organism evidence="1 2">
    <name type="scientific">Rhizocola hellebori</name>
    <dbReference type="NCBI Taxonomy" id="1392758"/>
    <lineage>
        <taxon>Bacteria</taxon>
        <taxon>Bacillati</taxon>
        <taxon>Actinomycetota</taxon>
        <taxon>Actinomycetes</taxon>
        <taxon>Micromonosporales</taxon>
        <taxon>Micromonosporaceae</taxon>
        <taxon>Rhizocola</taxon>
    </lineage>
</organism>
<comment type="caution">
    <text evidence="1">The sequence shown here is derived from an EMBL/GenBank/DDBJ whole genome shotgun (WGS) entry which is preliminary data.</text>
</comment>
<evidence type="ECO:0000313" key="1">
    <source>
        <dbReference type="EMBL" id="GIH07516.1"/>
    </source>
</evidence>
<keyword evidence="2" id="KW-1185">Reference proteome</keyword>
<evidence type="ECO:0000313" key="2">
    <source>
        <dbReference type="Proteomes" id="UP000612899"/>
    </source>
</evidence>
<sequence>MDPIAPEIPPLEEAPMKVKTLLLTMGGVATLALATVTVAVVELTAPAPEHEIGPVQTDLAPLALHCPGVAEAVDARWRFWEVGAEDRPESERWRLDVPGPVDYEIEALVTLPEQAVYTLRWGHQWKPAEAPHMSAQLTSQPPAGVWWSATAEPCPGYVGRVYRLDGTSTVYFDLTTQ</sequence>
<proteinExistence type="predicted"/>
<dbReference type="AlphaFoldDB" id="A0A8J3QBH2"/>
<dbReference type="Proteomes" id="UP000612899">
    <property type="component" value="Unassembled WGS sequence"/>
</dbReference>
<protein>
    <submittedName>
        <fullName evidence="1">Uncharacterized protein</fullName>
    </submittedName>
</protein>
<gene>
    <name evidence="1" type="ORF">Rhe02_55830</name>
</gene>
<dbReference type="EMBL" id="BONY01000037">
    <property type="protein sequence ID" value="GIH07516.1"/>
    <property type="molecule type" value="Genomic_DNA"/>
</dbReference>
<reference evidence="1" key="1">
    <citation type="submission" date="2021-01" db="EMBL/GenBank/DDBJ databases">
        <title>Whole genome shotgun sequence of Rhizocola hellebori NBRC 109834.</title>
        <authorList>
            <person name="Komaki H."/>
            <person name="Tamura T."/>
        </authorList>
    </citation>
    <scope>NUCLEOTIDE SEQUENCE</scope>
    <source>
        <strain evidence="1">NBRC 109834</strain>
    </source>
</reference>
<accession>A0A8J3QBH2</accession>